<reference evidence="3" key="2">
    <citation type="submission" date="2025-08" db="UniProtKB">
        <authorList>
            <consortium name="RefSeq"/>
        </authorList>
    </citation>
    <scope>IDENTIFICATION</scope>
    <source>
        <tissue evidence="3">Whole sample</tissue>
    </source>
</reference>
<reference evidence="2" key="1">
    <citation type="submission" date="2024-06" db="UniProtKB">
        <authorList>
            <consortium name="RefSeq"/>
        </authorList>
    </citation>
    <scope>NUCLEOTIDE SEQUENCE [LARGE SCALE GENOMIC DNA]</scope>
</reference>
<proteinExistence type="predicted"/>
<dbReference type="GeneID" id="111125321"/>
<feature type="coiled-coil region" evidence="1">
    <location>
        <begin position="36"/>
        <end position="77"/>
    </location>
</feature>
<keyword evidence="2" id="KW-1185">Reference proteome</keyword>
<organism evidence="2 3">
    <name type="scientific">Crassostrea virginica</name>
    <name type="common">Eastern oyster</name>
    <dbReference type="NCBI Taxonomy" id="6565"/>
    <lineage>
        <taxon>Eukaryota</taxon>
        <taxon>Metazoa</taxon>
        <taxon>Spiralia</taxon>
        <taxon>Lophotrochozoa</taxon>
        <taxon>Mollusca</taxon>
        <taxon>Bivalvia</taxon>
        <taxon>Autobranchia</taxon>
        <taxon>Pteriomorphia</taxon>
        <taxon>Ostreida</taxon>
        <taxon>Ostreoidea</taxon>
        <taxon>Ostreidae</taxon>
        <taxon>Crassostrea</taxon>
    </lineage>
</organism>
<dbReference type="KEGG" id="cvn:111125321"/>
<sequence length="109" mass="12949">MAVNIRGREAAFKQHSESMEIIEFSRRMLALKDKWIETLEASRTAILQRVDDLQKENRDLKEQLNSVQQERDLLLQDPITLQQDHAQCLAELEDERKDKQMYQLKSEHI</sequence>
<evidence type="ECO:0000313" key="3">
    <source>
        <dbReference type="RefSeq" id="XP_022324675.1"/>
    </source>
</evidence>
<name>A0A8B8DAH8_CRAVI</name>
<keyword evidence="1" id="KW-0175">Coiled coil</keyword>
<evidence type="ECO:0000313" key="2">
    <source>
        <dbReference type="Proteomes" id="UP000694844"/>
    </source>
</evidence>
<dbReference type="RefSeq" id="XP_022324675.1">
    <property type="nucleotide sequence ID" value="XM_022468967.1"/>
</dbReference>
<accession>A0A8B8DAH8</accession>
<protein>
    <submittedName>
        <fullName evidence="3">Uncharacterized protein LOC111125321</fullName>
    </submittedName>
</protein>
<dbReference type="Proteomes" id="UP000694844">
    <property type="component" value="Chromosome 1"/>
</dbReference>
<evidence type="ECO:0000256" key="1">
    <source>
        <dbReference type="SAM" id="Coils"/>
    </source>
</evidence>
<gene>
    <name evidence="3" type="primary">LOC111125321</name>
</gene>
<dbReference type="AlphaFoldDB" id="A0A8B8DAH8"/>